<evidence type="ECO:0000256" key="1">
    <source>
        <dbReference type="ARBA" id="ARBA00004141"/>
    </source>
</evidence>
<proteinExistence type="predicted"/>
<dbReference type="EMBL" id="SJPR01000009">
    <property type="protein sequence ID" value="TWT92872.1"/>
    <property type="molecule type" value="Genomic_DNA"/>
</dbReference>
<comment type="subcellular location">
    <subcellularLocation>
        <location evidence="1">Membrane</location>
        <topology evidence="1">Multi-pass membrane protein</topology>
    </subcellularLocation>
</comment>
<dbReference type="AlphaFoldDB" id="A0A5C5ZZ68"/>
<gene>
    <name evidence="8" type="primary">czcD_2</name>
    <name evidence="8" type="ORF">Pla108_40120</name>
</gene>
<keyword evidence="9" id="KW-1185">Reference proteome</keyword>
<organism evidence="8 9">
    <name type="scientific">Botrimarina colliarenosi</name>
    <dbReference type="NCBI Taxonomy" id="2528001"/>
    <lineage>
        <taxon>Bacteria</taxon>
        <taxon>Pseudomonadati</taxon>
        <taxon>Planctomycetota</taxon>
        <taxon>Planctomycetia</taxon>
        <taxon>Pirellulales</taxon>
        <taxon>Lacipirellulaceae</taxon>
        <taxon>Botrimarina</taxon>
    </lineage>
</organism>
<dbReference type="Proteomes" id="UP000317421">
    <property type="component" value="Unassembled WGS sequence"/>
</dbReference>
<evidence type="ECO:0000256" key="6">
    <source>
        <dbReference type="SAM" id="Phobius"/>
    </source>
</evidence>
<dbReference type="InterPro" id="IPR002524">
    <property type="entry name" value="Cation_efflux"/>
</dbReference>
<feature type="transmembrane region" description="Helical" evidence="6">
    <location>
        <begin position="114"/>
        <end position="138"/>
    </location>
</feature>
<feature type="transmembrane region" description="Helical" evidence="6">
    <location>
        <begin position="80"/>
        <end position="102"/>
    </location>
</feature>
<dbReference type="PANTHER" id="PTHR11562:SF17">
    <property type="entry name" value="RE54080P-RELATED"/>
    <property type="match status" value="1"/>
</dbReference>
<dbReference type="GO" id="GO:0005886">
    <property type="term" value="C:plasma membrane"/>
    <property type="evidence" value="ECO:0007669"/>
    <property type="project" value="TreeGrafter"/>
</dbReference>
<evidence type="ECO:0000256" key="5">
    <source>
        <dbReference type="ARBA" id="ARBA00023136"/>
    </source>
</evidence>
<keyword evidence="5 6" id="KW-0472">Membrane</keyword>
<keyword evidence="3" id="KW-0864">Zinc transport</keyword>
<dbReference type="InterPro" id="IPR050681">
    <property type="entry name" value="CDF/SLC30A"/>
</dbReference>
<evidence type="ECO:0000259" key="7">
    <source>
        <dbReference type="Pfam" id="PF01545"/>
    </source>
</evidence>
<dbReference type="Pfam" id="PF01545">
    <property type="entry name" value="Cation_efflux"/>
    <property type="match status" value="1"/>
</dbReference>
<sequence>MPHSHDHVATNHGRAFAIGVGLNIAYVLVEAGFGFATGSLALLSDAGHNLSDVFGLLLAWGGHALASISPSRRRTYGWRGATVLAALLNALLLLAAIGGIAWEAVRRFSEPAELGGLSIVAVAGMGVVINAATAMLFWSDRRDDLNIRGAFLHMAADTGVSVGVVVAGLGIWATGWAWIDPVTSLVIAAVVFVSTWNLLRESSNLAV</sequence>
<comment type="caution">
    <text evidence="8">The sequence shown here is derived from an EMBL/GenBank/DDBJ whole genome shotgun (WGS) entry which is preliminary data.</text>
</comment>
<evidence type="ECO:0000256" key="3">
    <source>
        <dbReference type="ARBA" id="ARBA00022906"/>
    </source>
</evidence>
<dbReference type="SUPFAM" id="SSF161111">
    <property type="entry name" value="Cation efflux protein transmembrane domain-like"/>
    <property type="match status" value="1"/>
</dbReference>
<keyword evidence="3" id="KW-0406">Ion transport</keyword>
<dbReference type="GO" id="GO:0005385">
    <property type="term" value="F:zinc ion transmembrane transporter activity"/>
    <property type="evidence" value="ECO:0007669"/>
    <property type="project" value="TreeGrafter"/>
</dbReference>
<feature type="transmembrane region" description="Helical" evidence="6">
    <location>
        <begin position="150"/>
        <end position="172"/>
    </location>
</feature>
<evidence type="ECO:0000256" key="2">
    <source>
        <dbReference type="ARBA" id="ARBA00022692"/>
    </source>
</evidence>
<feature type="transmembrane region" description="Helical" evidence="6">
    <location>
        <begin position="20"/>
        <end position="43"/>
    </location>
</feature>
<dbReference type="Gene3D" id="1.20.1510.10">
    <property type="entry name" value="Cation efflux protein transmembrane domain"/>
    <property type="match status" value="1"/>
</dbReference>
<keyword evidence="3" id="KW-0862">Zinc</keyword>
<dbReference type="RefSeq" id="WP_197526735.1">
    <property type="nucleotide sequence ID" value="NZ_SJPR01000009.1"/>
</dbReference>
<name>A0A5C5ZZ68_9BACT</name>
<accession>A0A5C5ZZ68</accession>
<evidence type="ECO:0000313" key="9">
    <source>
        <dbReference type="Proteomes" id="UP000317421"/>
    </source>
</evidence>
<keyword evidence="2 6" id="KW-0812">Transmembrane</keyword>
<dbReference type="NCBIfam" id="TIGR01297">
    <property type="entry name" value="CDF"/>
    <property type="match status" value="1"/>
</dbReference>
<feature type="transmembrane region" description="Helical" evidence="6">
    <location>
        <begin position="49"/>
        <end position="68"/>
    </location>
</feature>
<feature type="transmembrane region" description="Helical" evidence="6">
    <location>
        <begin position="178"/>
        <end position="199"/>
    </location>
</feature>
<dbReference type="InterPro" id="IPR027469">
    <property type="entry name" value="Cation_efflux_TMD_sf"/>
</dbReference>
<feature type="domain" description="Cation efflux protein transmembrane" evidence="7">
    <location>
        <begin position="18"/>
        <end position="203"/>
    </location>
</feature>
<protein>
    <submittedName>
        <fullName evidence="8">Cadmium, cobalt and zinc/H(+)-K(+) antiporter</fullName>
    </submittedName>
</protein>
<keyword evidence="3" id="KW-0813">Transport</keyword>
<evidence type="ECO:0000313" key="8">
    <source>
        <dbReference type="EMBL" id="TWT92872.1"/>
    </source>
</evidence>
<keyword evidence="4 6" id="KW-1133">Transmembrane helix</keyword>
<dbReference type="PANTHER" id="PTHR11562">
    <property type="entry name" value="CATION EFFLUX PROTEIN/ ZINC TRANSPORTER"/>
    <property type="match status" value="1"/>
</dbReference>
<evidence type="ECO:0000256" key="4">
    <source>
        <dbReference type="ARBA" id="ARBA00022989"/>
    </source>
</evidence>
<reference evidence="8 9" key="1">
    <citation type="submission" date="2019-02" db="EMBL/GenBank/DDBJ databases">
        <title>Deep-cultivation of Planctomycetes and their phenomic and genomic characterization uncovers novel biology.</title>
        <authorList>
            <person name="Wiegand S."/>
            <person name="Jogler M."/>
            <person name="Boedeker C."/>
            <person name="Pinto D."/>
            <person name="Vollmers J."/>
            <person name="Rivas-Marin E."/>
            <person name="Kohn T."/>
            <person name="Peeters S.H."/>
            <person name="Heuer A."/>
            <person name="Rast P."/>
            <person name="Oberbeckmann S."/>
            <person name="Bunk B."/>
            <person name="Jeske O."/>
            <person name="Meyerdierks A."/>
            <person name="Storesund J.E."/>
            <person name="Kallscheuer N."/>
            <person name="Luecker S."/>
            <person name="Lage O.M."/>
            <person name="Pohl T."/>
            <person name="Merkel B.J."/>
            <person name="Hornburger P."/>
            <person name="Mueller R.-W."/>
            <person name="Bruemmer F."/>
            <person name="Labrenz M."/>
            <person name="Spormann A.M."/>
            <person name="Op Den Camp H."/>
            <person name="Overmann J."/>
            <person name="Amann R."/>
            <person name="Jetten M.S.M."/>
            <person name="Mascher T."/>
            <person name="Medema M.H."/>
            <person name="Devos D.P."/>
            <person name="Kaster A.-K."/>
            <person name="Ovreas L."/>
            <person name="Rohde M."/>
            <person name="Galperin M.Y."/>
            <person name="Jogler C."/>
        </authorList>
    </citation>
    <scope>NUCLEOTIDE SEQUENCE [LARGE SCALE GENOMIC DNA]</scope>
    <source>
        <strain evidence="8 9">Pla108</strain>
    </source>
</reference>
<dbReference type="InterPro" id="IPR058533">
    <property type="entry name" value="Cation_efflux_TM"/>
</dbReference>